<feature type="transmembrane region" description="Helical" evidence="1">
    <location>
        <begin position="107"/>
        <end position="125"/>
    </location>
</feature>
<evidence type="ECO:0000256" key="1">
    <source>
        <dbReference type="SAM" id="Phobius"/>
    </source>
</evidence>
<organism evidence="2 3">
    <name type="scientific">Mucilaginibacter agri</name>
    <dbReference type="NCBI Taxonomy" id="2695265"/>
    <lineage>
        <taxon>Bacteria</taxon>
        <taxon>Pseudomonadati</taxon>
        <taxon>Bacteroidota</taxon>
        <taxon>Sphingobacteriia</taxon>
        <taxon>Sphingobacteriales</taxon>
        <taxon>Sphingobacteriaceae</taxon>
        <taxon>Mucilaginibacter</taxon>
    </lineage>
</organism>
<reference evidence="2" key="2">
    <citation type="submission" date="2020-10" db="EMBL/GenBank/DDBJ databases">
        <title>Mucilaginibacter sp. nov., isolated from soil.</title>
        <authorList>
            <person name="Jeon C.O."/>
        </authorList>
    </citation>
    <scope>NUCLEOTIDE SEQUENCE</scope>
    <source>
        <strain evidence="2">R11</strain>
    </source>
</reference>
<comment type="caution">
    <text evidence="2">The sequence shown here is derived from an EMBL/GenBank/DDBJ whole genome shotgun (WGS) entry which is preliminary data.</text>
</comment>
<dbReference type="AlphaFoldDB" id="A0A965ZJQ0"/>
<proteinExistence type="predicted"/>
<keyword evidence="1" id="KW-0812">Transmembrane</keyword>
<evidence type="ECO:0000313" key="3">
    <source>
        <dbReference type="Proteomes" id="UP000638732"/>
    </source>
</evidence>
<dbReference type="Pfam" id="PF07843">
    <property type="entry name" value="DUF1634"/>
    <property type="match status" value="1"/>
</dbReference>
<gene>
    <name evidence="2" type="ORF">GSY63_18370</name>
</gene>
<dbReference type="Proteomes" id="UP000638732">
    <property type="component" value="Unassembled WGS sequence"/>
</dbReference>
<dbReference type="RefSeq" id="WP_166587302.1">
    <property type="nucleotide sequence ID" value="NZ_WWEO01000044.1"/>
</dbReference>
<dbReference type="InterPro" id="IPR012861">
    <property type="entry name" value="DUF1634"/>
</dbReference>
<keyword evidence="1" id="KW-1133">Transmembrane helix</keyword>
<dbReference type="EMBL" id="WWEO01000044">
    <property type="protein sequence ID" value="NCD71338.1"/>
    <property type="molecule type" value="Genomic_DNA"/>
</dbReference>
<feature type="transmembrane region" description="Helical" evidence="1">
    <location>
        <begin position="16"/>
        <end position="41"/>
    </location>
</feature>
<feature type="transmembrane region" description="Helical" evidence="1">
    <location>
        <begin position="77"/>
        <end position="101"/>
    </location>
</feature>
<keyword evidence="3" id="KW-1185">Reference proteome</keyword>
<accession>A0A965ZJQ0</accession>
<sequence>MATKATKFKDTDIQSIIGWVLRLGVLVSMAVVAIGGVIYLYRHGSEHIDYHEFKGVPEFVHTLSGIFHGIITGRGRAIIQAGIILLIATPIIRIIFSAIGFIIEKDYLYVGITLLVLLIIVIGMLSGHAG</sequence>
<keyword evidence="1" id="KW-0472">Membrane</keyword>
<reference evidence="2" key="1">
    <citation type="submission" date="2020-01" db="EMBL/GenBank/DDBJ databases">
        <authorList>
            <person name="Seo Y.L."/>
        </authorList>
    </citation>
    <scope>NUCLEOTIDE SEQUENCE</scope>
    <source>
        <strain evidence="2">R11</strain>
    </source>
</reference>
<name>A0A965ZJQ0_9SPHI</name>
<protein>
    <submittedName>
        <fullName evidence="2">DUF1634 domain-containing protein</fullName>
    </submittedName>
</protein>
<evidence type="ECO:0000313" key="2">
    <source>
        <dbReference type="EMBL" id="NCD71338.1"/>
    </source>
</evidence>